<proteinExistence type="predicted"/>
<keyword evidence="2" id="KW-0472">Membrane</keyword>
<keyword evidence="4" id="KW-1185">Reference proteome</keyword>
<comment type="caution">
    <text evidence="3">The sequence shown here is derived from an EMBL/GenBank/DDBJ whole genome shotgun (WGS) entry which is preliminary data.</text>
</comment>
<dbReference type="Proteomes" id="UP000774326">
    <property type="component" value="Unassembled WGS sequence"/>
</dbReference>
<dbReference type="AlphaFoldDB" id="A0A9P8Q0G6"/>
<feature type="transmembrane region" description="Helical" evidence="2">
    <location>
        <begin position="6"/>
        <end position="36"/>
    </location>
</feature>
<evidence type="ECO:0000256" key="2">
    <source>
        <dbReference type="SAM" id="Phobius"/>
    </source>
</evidence>
<keyword evidence="2" id="KW-0812">Transmembrane</keyword>
<sequence length="100" mass="10607">MEWSFGWFVAVACFGLVVLDVAVTGATVLVLGLAVADLDFFPPLEPLFLFFTATTDEELPFSSSFTKSCDSSDTSETSTVPPSSSDSPSSEIFESTTSTS</sequence>
<evidence type="ECO:0000256" key="1">
    <source>
        <dbReference type="SAM" id="MobiDB-lite"/>
    </source>
</evidence>
<reference evidence="3" key="1">
    <citation type="journal article" date="2021" name="Open Biol.">
        <title>Shared evolutionary footprints suggest mitochondrial oxidative damage underlies multiple complex I losses in fungi.</title>
        <authorList>
            <person name="Schikora-Tamarit M.A."/>
            <person name="Marcet-Houben M."/>
            <person name="Nosek J."/>
            <person name="Gabaldon T."/>
        </authorList>
    </citation>
    <scope>NUCLEOTIDE SEQUENCE</scope>
    <source>
        <strain evidence="3">CBS2887</strain>
    </source>
</reference>
<protein>
    <submittedName>
        <fullName evidence="3">Uncharacterized protein</fullName>
    </submittedName>
</protein>
<reference evidence="3" key="2">
    <citation type="submission" date="2021-01" db="EMBL/GenBank/DDBJ databases">
        <authorList>
            <person name="Schikora-Tamarit M.A."/>
        </authorList>
    </citation>
    <scope>NUCLEOTIDE SEQUENCE</scope>
    <source>
        <strain evidence="3">CBS2887</strain>
    </source>
</reference>
<evidence type="ECO:0000313" key="4">
    <source>
        <dbReference type="Proteomes" id="UP000774326"/>
    </source>
</evidence>
<evidence type="ECO:0000313" key="3">
    <source>
        <dbReference type="EMBL" id="KAH3681562.1"/>
    </source>
</evidence>
<gene>
    <name evidence="3" type="ORF">WICPIJ_007436</name>
</gene>
<organism evidence="3 4">
    <name type="scientific">Wickerhamomyces pijperi</name>
    <name type="common">Yeast</name>
    <name type="synonym">Pichia pijperi</name>
    <dbReference type="NCBI Taxonomy" id="599730"/>
    <lineage>
        <taxon>Eukaryota</taxon>
        <taxon>Fungi</taxon>
        <taxon>Dikarya</taxon>
        <taxon>Ascomycota</taxon>
        <taxon>Saccharomycotina</taxon>
        <taxon>Saccharomycetes</taxon>
        <taxon>Phaffomycetales</taxon>
        <taxon>Wickerhamomycetaceae</taxon>
        <taxon>Wickerhamomyces</taxon>
    </lineage>
</organism>
<dbReference type="EMBL" id="JAEUBG010004367">
    <property type="protein sequence ID" value="KAH3681562.1"/>
    <property type="molecule type" value="Genomic_DNA"/>
</dbReference>
<keyword evidence="2" id="KW-1133">Transmembrane helix</keyword>
<feature type="region of interest" description="Disordered" evidence="1">
    <location>
        <begin position="62"/>
        <end position="100"/>
    </location>
</feature>
<name>A0A9P8Q0G6_WICPI</name>
<accession>A0A9P8Q0G6</accession>